<accession>A0A9W8LXR7</accession>
<dbReference type="EMBL" id="JANBUW010000105">
    <property type="protein sequence ID" value="KAJ2849116.1"/>
    <property type="molecule type" value="Genomic_DNA"/>
</dbReference>
<dbReference type="Proteomes" id="UP001139887">
    <property type="component" value="Unassembled WGS sequence"/>
</dbReference>
<protein>
    <submittedName>
        <fullName evidence="1">Uncharacterized protein</fullName>
    </submittedName>
</protein>
<keyword evidence="2" id="KW-1185">Reference proteome</keyword>
<name>A0A9W8LXR7_9FUNG</name>
<organism evidence="1 2">
    <name type="scientific">Coemansia brasiliensis</name>
    <dbReference type="NCBI Taxonomy" id="2650707"/>
    <lineage>
        <taxon>Eukaryota</taxon>
        <taxon>Fungi</taxon>
        <taxon>Fungi incertae sedis</taxon>
        <taxon>Zoopagomycota</taxon>
        <taxon>Kickxellomycotina</taxon>
        <taxon>Kickxellomycetes</taxon>
        <taxon>Kickxellales</taxon>
        <taxon>Kickxellaceae</taxon>
        <taxon>Coemansia</taxon>
    </lineage>
</organism>
<gene>
    <name evidence="1" type="ORF">IWW36_002873</name>
</gene>
<comment type="caution">
    <text evidence="1">The sequence shown here is derived from an EMBL/GenBank/DDBJ whole genome shotgun (WGS) entry which is preliminary data.</text>
</comment>
<evidence type="ECO:0000313" key="1">
    <source>
        <dbReference type="EMBL" id="KAJ2849116.1"/>
    </source>
</evidence>
<reference evidence="1" key="1">
    <citation type="submission" date="2022-07" db="EMBL/GenBank/DDBJ databases">
        <title>Phylogenomic reconstructions and comparative analyses of Kickxellomycotina fungi.</title>
        <authorList>
            <person name="Reynolds N.K."/>
            <person name="Stajich J.E."/>
            <person name="Barry K."/>
            <person name="Grigoriev I.V."/>
            <person name="Crous P."/>
            <person name="Smith M.E."/>
        </authorList>
    </citation>
    <scope>NUCLEOTIDE SEQUENCE</scope>
    <source>
        <strain evidence="1">NRRL 1566</strain>
    </source>
</reference>
<sequence length="155" mass="17873">MSPTRVDFLDEELKTALNCIKQYSIVRVWHSLEDMDNPEKATCYRFEKDKEFDNLVNDMKVIYAGSSYHKLIQAHMVYPLDLKMLCAVFEKSDVSHIPSGDDLKEYVLSGSLSLDGIDTDMLDEPRPSLYDVLILPNEADTSEYPPECTYYLNMQ</sequence>
<proteinExistence type="predicted"/>
<dbReference type="AlphaFoldDB" id="A0A9W8LXR7"/>
<evidence type="ECO:0000313" key="2">
    <source>
        <dbReference type="Proteomes" id="UP001139887"/>
    </source>
</evidence>